<dbReference type="PANTHER" id="PTHR11850">
    <property type="entry name" value="HOMEOBOX PROTEIN TRANSCRIPTION FACTORS"/>
    <property type="match status" value="1"/>
</dbReference>
<evidence type="ECO:0000256" key="1">
    <source>
        <dbReference type="ARBA" id="ARBA00023125"/>
    </source>
</evidence>
<dbReference type="SMART" id="SM00389">
    <property type="entry name" value="HOX"/>
    <property type="match status" value="1"/>
</dbReference>
<evidence type="ECO:0000313" key="7">
    <source>
        <dbReference type="EMBL" id="KAG7353737.1"/>
    </source>
</evidence>
<reference evidence="7" key="2">
    <citation type="submission" date="2021-04" db="EMBL/GenBank/DDBJ databases">
        <authorList>
            <person name="Podell S."/>
        </authorList>
    </citation>
    <scope>NUCLEOTIDE SEQUENCE</scope>
    <source>
        <strain evidence="7">Hildebrandi</strain>
    </source>
</reference>
<keyword evidence="3 4" id="KW-0539">Nucleus</keyword>
<dbReference type="EMBL" id="JAGRRH010000016">
    <property type="protein sequence ID" value="KAG7353737.1"/>
    <property type="molecule type" value="Genomic_DNA"/>
</dbReference>
<dbReference type="GO" id="GO:0005634">
    <property type="term" value="C:nucleus"/>
    <property type="evidence" value="ECO:0007669"/>
    <property type="project" value="UniProtKB-SubCell"/>
</dbReference>
<keyword evidence="2 4" id="KW-0371">Homeobox</keyword>
<evidence type="ECO:0000256" key="5">
    <source>
        <dbReference type="SAM" id="MobiDB-lite"/>
    </source>
</evidence>
<gene>
    <name evidence="7" type="ORF">IV203_003092</name>
</gene>
<dbReference type="InterPro" id="IPR008422">
    <property type="entry name" value="KN_HD"/>
</dbReference>
<proteinExistence type="predicted"/>
<dbReference type="AlphaFoldDB" id="A0A9K3L1L1"/>
<evidence type="ECO:0000313" key="8">
    <source>
        <dbReference type="Proteomes" id="UP000693970"/>
    </source>
</evidence>
<dbReference type="OrthoDB" id="10056939at2759"/>
<feature type="domain" description="Homeobox" evidence="6">
    <location>
        <begin position="6"/>
        <end position="71"/>
    </location>
</feature>
<keyword evidence="8" id="KW-1185">Reference proteome</keyword>
<feature type="DNA-binding region" description="Homeobox" evidence="4">
    <location>
        <begin position="8"/>
        <end position="72"/>
    </location>
</feature>
<name>A0A9K3L1L1_9STRA</name>
<comment type="caution">
    <text evidence="7">The sequence shown here is derived from an EMBL/GenBank/DDBJ whole genome shotgun (WGS) entry which is preliminary data.</text>
</comment>
<feature type="region of interest" description="Disordered" evidence="5">
    <location>
        <begin position="80"/>
        <end position="108"/>
    </location>
</feature>
<feature type="region of interest" description="Disordered" evidence="5">
    <location>
        <begin position="204"/>
        <end position="224"/>
    </location>
</feature>
<evidence type="ECO:0000256" key="4">
    <source>
        <dbReference type="PROSITE-ProRule" id="PRU00108"/>
    </source>
</evidence>
<dbReference type="Pfam" id="PF05920">
    <property type="entry name" value="Homeobox_KN"/>
    <property type="match status" value="1"/>
</dbReference>
<dbReference type="InterPro" id="IPR001356">
    <property type="entry name" value="HD"/>
</dbReference>
<dbReference type="Proteomes" id="UP000693970">
    <property type="component" value="Unassembled WGS sequence"/>
</dbReference>
<keyword evidence="1 4" id="KW-0238">DNA-binding</keyword>
<protein>
    <submittedName>
        <fullName evidence="7">Homeobox KN domain containing protein</fullName>
    </submittedName>
</protein>
<organism evidence="7 8">
    <name type="scientific">Nitzschia inconspicua</name>
    <dbReference type="NCBI Taxonomy" id="303405"/>
    <lineage>
        <taxon>Eukaryota</taxon>
        <taxon>Sar</taxon>
        <taxon>Stramenopiles</taxon>
        <taxon>Ochrophyta</taxon>
        <taxon>Bacillariophyta</taxon>
        <taxon>Bacillariophyceae</taxon>
        <taxon>Bacillariophycidae</taxon>
        <taxon>Bacillariales</taxon>
        <taxon>Bacillariaceae</taxon>
        <taxon>Nitzschia</taxon>
    </lineage>
</organism>
<dbReference type="PROSITE" id="PS50071">
    <property type="entry name" value="HOMEOBOX_2"/>
    <property type="match status" value="1"/>
</dbReference>
<dbReference type="GO" id="GO:0006355">
    <property type="term" value="P:regulation of DNA-templated transcription"/>
    <property type="evidence" value="ECO:0007669"/>
    <property type="project" value="InterPro"/>
</dbReference>
<evidence type="ECO:0000256" key="2">
    <source>
        <dbReference type="ARBA" id="ARBA00023155"/>
    </source>
</evidence>
<dbReference type="InterPro" id="IPR050224">
    <property type="entry name" value="TALE_homeobox"/>
</dbReference>
<dbReference type="CDD" id="cd00086">
    <property type="entry name" value="homeodomain"/>
    <property type="match status" value="1"/>
</dbReference>
<accession>A0A9K3L1L1</accession>
<reference evidence="7" key="1">
    <citation type="journal article" date="2021" name="Sci. Rep.">
        <title>Diploid genomic architecture of Nitzschia inconspicua, an elite biomass production diatom.</title>
        <authorList>
            <person name="Oliver A."/>
            <person name="Podell S."/>
            <person name="Pinowska A."/>
            <person name="Traller J.C."/>
            <person name="Smith S.R."/>
            <person name="McClure R."/>
            <person name="Beliaev A."/>
            <person name="Bohutskyi P."/>
            <person name="Hill E.A."/>
            <person name="Rabines A."/>
            <person name="Zheng H."/>
            <person name="Allen L.Z."/>
            <person name="Kuo A."/>
            <person name="Grigoriev I.V."/>
            <person name="Allen A.E."/>
            <person name="Hazlebeck D."/>
            <person name="Allen E.E."/>
        </authorList>
    </citation>
    <scope>NUCLEOTIDE SEQUENCE</scope>
    <source>
        <strain evidence="7">Hildebrandi</strain>
    </source>
</reference>
<evidence type="ECO:0000259" key="6">
    <source>
        <dbReference type="PROSITE" id="PS50071"/>
    </source>
</evidence>
<dbReference type="GO" id="GO:0003677">
    <property type="term" value="F:DNA binding"/>
    <property type="evidence" value="ECO:0007669"/>
    <property type="project" value="UniProtKB-UniRule"/>
</dbReference>
<comment type="subcellular location">
    <subcellularLocation>
        <location evidence="4">Nucleus</location>
    </subcellularLocation>
</comment>
<sequence length="264" mass="29203">MAGHQGQGRGRSNSLPAAVVDYLRAWLLHPDHIHHPYPTEQEKAKMIADTGIDMKRLNNWFVNSRIRIWKPKYEALMKEQKVQGKQSPQVPVATTPSTNPPSPRSTCEETCLPSIETTFESKSTTAVVPRRVSLVPPSPPIKKMLHEISDESLHPSDISSCSSSSSSSTVFESKSEEGSLSSLKRPSVDVVAFATPSRFQKRPRIVSEGSDLATRSSSSLSSSRYAEENVEEWKQACLRSPRLDDQSLPTFDEATCLFGYSVVA</sequence>
<evidence type="ECO:0000256" key="3">
    <source>
        <dbReference type="ARBA" id="ARBA00023242"/>
    </source>
</evidence>